<evidence type="ECO:0000313" key="7">
    <source>
        <dbReference type="Proteomes" id="UP000002320"/>
    </source>
</evidence>
<dbReference type="GO" id="GO:0005524">
    <property type="term" value="F:ATP binding"/>
    <property type="evidence" value="ECO:0007669"/>
    <property type="project" value="UniProtKB-KW"/>
</dbReference>
<dbReference type="PANTHER" id="PTHR11353">
    <property type="entry name" value="CHAPERONIN"/>
    <property type="match status" value="1"/>
</dbReference>
<feature type="signal peptide" evidence="4">
    <location>
        <begin position="1"/>
        <end position="24"/>
    </location>
</feature>
<gene>
    <name evidence="6" type="primary">6036803</name>
    <name evidence="5" type="ORF">CpipJ_CPIJ005355</name>
</gene>
<dbReference type="GO" id="GO:0140662">
    <property type="term" value="F:ATP-dependent protein folding chaperone"/>
    <property type="evidence" value="ECO:0007669"/>
    <property type="project" value="InterPro"/>
</dbReference>
<dbReference type="AlphaFoldDB" id="B0WDL3"/>
<dbReference type="InterPro" id="IPR017998">
    <property type="entry name" value="Chaperone_TCP-1"/>
</dbReference>
<reference evidence="5" key="1">
    <citation type="submission" date="2007-03" db="EMBL/GenBank/DDBJ databases">
        <title>Annotation of Culex pipiens quinquefasciatus.</title>
        <authorList>
            <consortium name="The Broad Institute Genome Sequencing Platform"/>
            <person name="Atkinson P.W."/>
            <person name="Hemingway J."/>
            <person name="Christensen B.M."/>
            <person name="Higgs S."/>
            <person name="Kodira C."/>
            <person name="Hannick L."/>
            <person name="Megy K."/>
            <person name="O'Leary S."/>
            <person name="Pearson M."/>
            <person name="Haas B.J."/>
            <person name="Mauceli E."/>
            <person name="Wortman J.R."/>
            <person name="Lee N.H."/>
            <person name="Guigo R."/>
            <person name="Stanke M."/>
            <person name="Alvarado L."/>
            <person name="Amedeo P."/>
            <person name="Antoine C.H."/>
            <person name="Arensburger P."/>
            <person name="Bidwell S.L."/>
            <person name="Crawford M."/>
            <person name="Camaro F."/>
            <person name="Devon K."/>
            <person name="Engels R."/>
            <person name="Hammond M."/>
            <person name="Howarth C."/>
            <person name="Koehrsen M."/>
            <person name="Lawson D."/>
            <person name="Montgomery P."/>
            <person name="Nene V."/>
            <person name="Nusbaum C."/>
            <person name="Puiu D."/>
            <person name="Romero-Severson J."/>
            <person name="Severson D.W."/>
            <person name="Shumway M."/>
            <person name="Sisk P."/>
            <person name="Stolte C."/>
            <person name="Zeng Q."/>
            <person name="Eisenstadt E."/>
            <person name="Fraser-Liggett C."/>
            <person name="Strausberg R."/>
            <person name="Galagan J."/>
            <person name="Birren B."/>
            <person name="Collins F.H."/>
        </authorList>
    </citation>
    <scope>NUCLEOTIDE SEQUENCE [LARGE SCALE GENOMIC DNA]</scope>
    <source>
        <strain evidence="5">JHB</strain>
    </source>
</reference>
<dbReference type="InParanoid" id="B0WDL3"/>
<keyword evidence="2" id="KW-0067">ATP-binding</keyword>
<dbReference type="EMBL" id="DS231898">
    <property type="protein sequence ID" value="EDS44622.1"/>
    <property type="molecule type" value="Genomic_DNA"/>
</dbReference>
<dbReference type="EnsemblMetazoa" id="CPIJ005355-RA">
    <property type="protein sequence ID" value="CPIJ005355-PA"/>
    <property type="gene ID" value="CPIJ005355"/>
</dbReference>
<organism>
    <name type="scientific">Culex quinquefasciatus</name>
    <name type="common">Southern house mosquito</name>
    <name type="synonym">Culex pungens</name>
    <dbReference type="NCBI Taxonomy" id="7176"/>
    <lineage>
        <taxon>Eukaryota</taxon>
        <taxon>Metazoa</taxon>
        <taxon>Ecdysozoa</taxon>
        <taxon>Arthropoda</taxon>
        <taxon>Hexapoda</taxon>
        <taxon>Insecta</taxon>
        <taxon>Pterygota</taxon>
        <taxon>Neoptera</taxon>
        <taxon>Endopterygota</taxon>
        <taxon>Diptera</taxon>
        <taxon>Nematocera</taxon>
        <taxon>Culicoidea</taxon>
        <taxon>Culicidae</taxon>
        <taxon>Culicinae</taxon>
        <taxon>Culicini</taxon>
        <taxon>Culex</taxon>
        <taxon>Culex</taxon>
    </lineage>
</organism>
<keyword evidence="4" id="KW-0732">Signal</keyword>
<dbReference type="Proteomes" id="UP000002320">
    <property type="component" value="Unassembled WGS sequence"/>
</dbReference>
<feature type="chain" id="PRO_5011407862" evidence="4">
    <location>
        <begin position="25"/>
        <end position="261"/>
    </location>
</feature>
<keyword evidence="1" id="KW-0547">Nucleotide-binding</keyword>
<evidence type="ECO:0000256" key="2">
    <source>
        <dbReference type="ARBA" id="ARBA00022840"/>
    </source>
</evidence>
<protein>
    <submittedName>
        <fullName evidence="5 6">Chaperonin</fullName>
    </submittedName>
</protein>
<keyword evidence="3" id="KW-0143">Chaperone</keyword>
<evidence type="ECO:0000256" key="1">
    <source>
        <dbReference type="ARBA" id="ARBA00022741"/>
    </source>
</evidence>
<evidence type="ECO:0000256" key="4">
    <source>
        <dbReference type="SAM" id="SignalP"/>
    </source>
</evidence>
<dbReference type="SUPFAM" id="SSF54849">
    <property type="entry name" value="GroEL-intermediate domain like"/>
    <property type="match status" value="1"/>
</dbReference>
<dbReference type="VEuPathDB" id="VectorBase:CPIJ005355"/>
<proteinExistence type="predicted"/>
<name>B0WDL3_CULQU</name>
<sequence>MAHHILYAFALIVIFPQRIAETFAEEEEDEIARLSSFVVAIGDLIKITLGPKGMDMDMIQVAIMKAVCAARSALIAAAQVNSTDAEKFREDMMNISWTTLSSRIRSQQKEYFAKLVVDAVMQLLRGFVLGRGFPAVQEARCAPVEAHRERNDLGRQHADGHGQDPGYWIEHQDGLDGEYCRAGGRREGVDDGQGDNPDQVRPGRCDLIEQVNGGDPLGEACTVVIHGAMQQIIDEADHSLHAALRVLAANFKEARIVYEGG</sequence>
<evidence type="ECO:0000256" key="3">
    <source>
        <dbReference type="ARBA" id="ARBA00023186"/>
    </source>
</evidence>
<dbReference type="InterPro" id="IPR027410">
    <property type="entry name" value="TCP-1-like_intermed_sf"/>
</dbReference>
<dbReference type="Gene3D" id="3.30.260.10">
    <property type="entry name" value="TCP-1-like chaperonin intermediate domain"/>
    <property type="match status" value="2"/>
</dbReference>
<keyword evidence="7" id="KW-1185">Reference proteome</keyword>
<dbReference type="STRING" id="7176.B0WDL3"/>
<evidence type="ECO:0000313" key="6">
    <source>
        <dbReference type="EnsemblMetazoa" id="CPIJ005355-PA"/>
    </source>
</evidence>
<dbReference type="HOGENOM" id="CLU_1066551_0_0_1"/>
<reference evidence="6" key="2">
    <citation type="submission" date="2020-05" db="UniProtKB">
        <authorList>
            <consortium name="EnsemblMetazoa"/>
        </authorList>
    </citation>
    <scope>IDENTIFICATION</scope>
    <source>
        <strain evidence="6">JHB</strain>
    </source>
</reference>
<dbReference type="eggNOG" id="KOG0363">
    <property type="taxonomic scope" value="Eukaryota"/>
</dbReference>
<dbReference type="KEGG" id="cqu:CpipJ_CPIJ005355"/>
<accession>B0WDL3</accession>
<evidence type="ECO:0000313" key="5">
    <source>
        <dbReference type="EMBL" id="EDS44622.1"/>
    </source>
</evidence>